<evidence type="ECO:0000256" key="1">
    <source>
        <dbReference type="ARBA" id="ARBA00005336"/>
    </source>
</evidence>
<dbReference type="InterPro" id="IPR036881">
    <property type="entry name" value="Glyco_hydro_3_C_sf"/>
</dbReference>
<dbReference type="InterPro" id="IPR002772">
    <property type="entry name" value="Glyco_hydro_3_C"/>
</dbReference>
<organism evidence="6 7">
    <name type="scientific">Candidatus Scatosoma pullistercoris</name>
    <dbReference type="NCBI Taxonomy" id="2840934"/>
    <lineage>
        <taxon>Bacteria</taxon>
        <taxon>Bacillati</taxon>
        <taxon>Bacillota</taxon>
        <taxon>Clostridia</taxon>
        <taxon>Candidatus Scatosoma</taxon>
    </lineage>
</organism>
<dbReference type="FunFam" id="2.60.40.10:FF:000495">
    <property type="entry name" value="Periplasmic beta-glucosidase"/>
    <property type="match status" value="1"/>
</dbReference>
<proteinExistence type="inferred from homology"/>
<comment type="caution">
    <text evidence="6">The sequence shown here is derived from an EMBL/GenBank/DDBJ whole genome shotgun (WGS) entry which is preliminary data.</text>
</comment>
<dbReference type="InterPro" id="IPR050288">
    <property type="entry name" value="Cellulose_deg_GH3"/>
</dbReference>
<sequence length="669" mass="74705">MNYDINDLTFEEKLRLLTGKDFWQTYDANGKLDSVFMSDGPNGLRKCDGEHTEESIAMPCISALANSWSEETVFTDSATIADECAEKGVDILLAPGVNIKRTPLCGRNFEYFSEDPYLSGILAKAYIRGLQENGVGACIKHFCCNNREYDREFISSEVDERTLREIYVRPFEIALEAEPWLVMCSYNPVNGIYASENKKILKDLLRKRLGFSGVIVSDWGAVHNSYKALKATLDLRMAFDERAYGELKTAYERGLITDAEINFSADNLLRLLEKVQKAKKERRKVRFSVAERRERALSVARESIVLLKNEGALPLDPRKSVYVAGCFLSDPPYGGGGSSKVRTTFKSEPLARLICERTGAKTGFRQHFSDDGMFAEKCLLESAAAADRVVLCVGEDERKNREGADRITLRLSEVQENAIKMVGKVNKNVTVVVYAGGAIDMSPWIHSVNAVVYAGFCGEAVNLAVADILTGKVCPSGKLAETFPLSIADTVAYPYEPDGYCDRYEEGIFVGYRRYDRDGKEVLFPFGYGLSYANFAYSNLVVQKAGETSFTLSFDVENLSSVSGKEVVQVYVKDIVSSVSRPEKELKGFVKKLIEAGKKERITIRLEADAFAFYSAALDEWYVENGDYEIQIGSSSRDIRLKARVKIELPPESQYTVEKADLREIGSET</sequence>
<accession>A0A9D1MFS1</accession>
<reference evidence="6" key="1">
    <citation type="submission" date="2020-10" db="EMBL/GenBank/DDBJ databases">
        <authorList>
            <person name="Gilroy R."/>
        </authorList>
    </citation>
    <scope>NUCLEOTIDE SEQUENCE</scope>
    <source>
        <strain evidence="6">11687</strain>
    </source>
</reference>
<dbReference type="InterPro" id="IPR019800">
    <property type="entry name" value="Glyco_hydro_3_AS"/>
</dbReference>
<evidence type="ECO:0000313" key="7">
    <source>
        <dbReference type="Proteomes" id="UP000824081"/>
    </source>
</evidence>
<evidence type="ECO:0000256" key="4">
    <source>
        <dbReference type="RuleBase" id="RU361161"/>
    </source>
</evidence>
<keyword evidence="3" id="KW-0119">Carbohydrate metabolism</keyword>
<dbReference type="PRINTS" id="PR00133">
    <property type="entry name" value="GLHYDRLASE3"/>
</dbReference>
<keyword evidence="2 4" id="KW-0378">Hydrolase</keyword>
<dbReference type="SMART" id="SM01217">
    <property type="entry name" value="Fn3_like"/>
    <property type="match status" value="1"/>
</dbReference>
<evidence type="ECO:0000313" key="6">
    <source>
        <dbReference type="EMBL" id="HIU59469.1"/>
    </source>
</evidence>
<dbReference type="EMBL" id="DVMZ01000136">
    <property type="protein sequence ID" value="HIU59469.1"/>
    <property type="molecule type" value="Genomic_DNA"/>
</dbReference>
<dbReference type="Proteomes" id="UP000824081">
    <property type="component" value="Unassembled WGS sequence"/>
</dbReference>
<dbReference type="SUPFAM" id="SSF51445">
    <property type="entry name" value="(Trans)glycosidases"/>
    <property type="match status" value="1"/>
</dbReference>
<dbReference type="PROSITE" id="PS00775">
    <property type="entry name" value="GLYCOSYL_HYDROL_F3"/>
    <property type="match status" value="1"/>
</dbReference>
<dbReference type="Pfam" id="PF14310">
    <property type="entry name" value="Fn3-like"/>
    <property type="match status" value="1"/>
</dbReference>
<evidence type="ECO:0000256" key="2">
    <source>
        <dbReference type="ARBA" id="ARBA00022801"/>
    </source>
</evidence>
<dbReference type="InterPro" id="IPR001764">
    <property type="entry name" value="Glyco_hydro_3_N"/>
</dbReference>
<name>A0A9D1MFS1_9FIRM</name>
<dbReference type="InterPro" id="IPR017853">
    <property type="entry name" value="GH"/>
</dbReference>
<comment type="similarity">
    <text evidence="1 4">Belongs to the glycosyl hydrolase 3 family.</text>
</comment>
<dbReference type="GO" id="GO:0005975">
    <property type="term" value="P:carbohydrate metabolic process"/>
    <property type="evidence" value="ECO:0007669"/>
    <property type="project" value="InterPro"/>
</dbReference>
<dbReference type="InterPro" id="IPR013783">
    <property type="entry name" value="Ig-like_fold"/>
</dbReference>
<dbReference type="PANTHER" id="PTHR42715">
    <property type="entry name" value="BETA-GLUCOSIDASE"/>
    <property type="match status" value="1"/>
</dbReference>
<dbReference type="SUPFAM" id="SSF52279">
    <property type="entry name" value="Beta-D-glucan exohydrolase, C-terminal domain"/>
    <property type="match status" value="1"/>
</dbReference>
<dbReference type="PANTHER" id="PTHR42715:SF10">
    <property type="entry name" value="BETA-GLUCOSIDASE"/>
    <property type="match status" value="1"/>
</dbReference>
<dbReference type="Pfam" id="PF00933">
    <property type="entry name" value="Glyco_hydro_3"/>
    <property type="match status" value="1"/>
</dbReference>
<dbReference type="Gene3D" id="3.20.20.300">
    <property type="entry name" value="Glycoside hydrolase, family 3, N-terminal domain"/>
    <property type="match status" value="2"/>
</dbReference>
<dbReference type="AlphaFoldDB" id="A0A9D1MFS1"/>
<dbReference type="InterPro" id="IPR036962">
    <property type="entry name" value="Glyco_hydro_3_N_sf"/>
</dbReference>
<gene>
    <name evidence="6" type="ORF">IAC57_05130</name>
</gene>
<keyword evidence="4" id="KW-0326">Glycosidase</keyword>
<dbReference type="InterPro" id="IPR026891">
    <property type="entry name" value="Fn3-like"/>
</dbReference>
<evidence type="ECO:0000259" key="5">
    <source>
        <dbReference type="SMART" id="SM01217"/>
    </source>
</evidence>
<dbReference type="GO" id="GO:0008422">
    <property type="term" value="F:beta-glucosidase activity"/>
    <property type="evidence" value="ECO:0007669"/>
    <property type="project" value="UniProtKB-ARBA"/>
</dbReference>
<reference evidence="6" key="2">
    <citation type="journal article" date="2021" name="PeerJ">
        <title>Extensive microbial diversity within the chicken gut microbiome revealed by metagenomics and culture.</title>
        <authorList>
            <person name="Gilroy R."/>
            <person name="Ravi A."/>
            <person name="Getino M."/>
            <person name="Pursley I."/>
            <person name="Horton D.L."/>
            <person name="Alikhan N.F."/>
            <person name="Baker D."/>
            <person name="Gharbi K."/>
            <person name="Hall N."/>
            <person name="Watson M."/>
            <person name="Adriaenssens E.M."/>
            <person name="Foster-Nyarko E."/>
            <person name="Jarju S."/>
            <person name="Secka A."/>
            <person name="Antonio M."/>
            <person name="Oren A."/>
            <person name="Chaudhuri R.R."/>
            <person name="La Ragione R."/>
            <person name="Hildebrand F."/>
            <person name="Pallen M.J."/>
        </authorList>
    </citation>
    <scope>NUCLEOTIDE SEQUENCE</scope>
    <source>
        <strain evidence="6">11687</strain>
    </source>
</reference>
<dbReference type="Pfam" id="PF01915">
    <property type="entry name" value="Glyco_hydro_3_C"/>
    <property type="match status" value="1"/>
</dbReference>
<dbReference type="Gene3D" id="2.60.40.10">
    <property type="entry name" value="Immunoglobulins"/>
    <property type="match status" value="1"/>
</dbReference>
<protein>
    <submittedName>
        <fullName evidence="6">Glycoside hydrolase family 3 C-terminal domain-containing protein</fullName>
    </submittedName>
</protein>
<feature type="domain" description="Fibronectin type III-like" evidence="5">
    <location>
        <begin position="566"/>
        <end position="636"/>
    </location>
</feature>
<dbReference type="Gene3D" id="3.40.50.1700">
    <property type="entry name" value="Glycoside hydrolase family 3 C-terminal domain"/>
    <property type="match status" value="2"/>
</dbReference>
<evidence type="ECO:0000256" key="3">
    <source>
        <dbReference type="ARBA" id="ARBA00023277"/>
    </source>
</evidence>